<dbReference type="GO" id="GO:0046872">
    <property type="term" value="F:metal ion binding"/>
    <property type="evidence" value="ECO:0007669"/>
    <property type="project" value="UniProtKB-KW"/>
</dbReference>
<dbReference type="WBParaSite" id="SSLN_0000936401-mRNA-1">
    <property type="protein sequence ID" value="SSLN_0000936401-mRNA-1"/>
    <property type="gene ID" value="SSLN_0000936401"/>
</dbReference>
<keyword evidence="6" id="KW-1185">Reference proteome</keyword>
<dbReference type="GO" id="GO:0017136">
    <property type="term" value="F:histone deacetylase activity, NAD-dependent"/>
    <property type="evidence" value="ECO:0007669"/>
    <property type="project" value="TreeGrafter"/>
</dbReference>
<dbReference type="GO" id="GO:0070403">
    <property type="term" value="F:NAD+ binding"/>
    <property type="evidence" value="ECO:0007669"/>
    <property type="project" value="InterPro"/>
</dbReference>
<dbReference type="OrthoDB" id="420264at2759"/>
<dbReference type="PROSITE" id="PS50305">
    <property type="entry name" value="SIRTUIN"/>
    <property type="match status" value="1"/>
</dbReference>
<evidence type="ECO:0000313" key="5">
    <source>
        <dbReference type="EMBL" id="VDL95409.1"/>
    </source>
</evidence>
<dbReference type="Pfam" id="PF02146">
    <property type="entry name" value="SIR2"/>
    <property type="match status" value="1"/>
</dbReference>
<feature type="binding site" evidence="3">
    <location>
        <position position="168"/>
    </location>
    <ligand>
        <name>Zn(2+)</name>
        <dbReference type="ChEBI" id="CHEBI:29105"/>
    </ligand>
</feature>
<dbReference type="InterPro" id="IPR029035">
    <property type="entry name" value="DHS-like_NAD/FAD-binding_dom"/>
</dbReference>
<proteinExistence type="predicted"/>
<evidence type="ECO:0000256" key="2">
    <source>
        <dbReference type="ARBA" id="ARBA00023027"/>
    </source>
</evidence>
<dbReference type="InterPro" id="IPR026590">
    <property type="entry name" value="Ssirtuin_cat_dom"/>
</dbReference>
<dbReference type="SUPFAM" id="SSF52467">
    <property type="entry name" value="DHS-like NAD/FAD-binding domain"/>
    <property type="match status" value="2"/>
</dbReference>
<sequence>MSNGLEAIARIISEGRATSIVALVGAGISTASGIPDFSLRIASESIHGFREPRAALLIRTLIPPCRSPKTGLYANLQQFNLPYPEAIFDLGFFKRRPKAFYTLAQELYPTGRYRPNVTHYFLRMLHEKSLLRRVYTQNIDGLERVAGIPPSKLVEAHGTFASATCLRCRFSVHTRVVKLAIDQGRVARCPKCQGLVKPDIIFFNEQLPVSFWRYPVDLREADLVLVMGTSLEVQPFSRLIFAARKGVPRVLINREAVGIFAFSKKRRDYVILGDISSTVKKLCALLDWTEDLNNVMQTAEKSRVDYIGYTEKEAEKCNSNLQPSVKLKLNLPDDQKREYSTSAWAEMRSNSDFGNSLSPQTKLRTGLILDEDSDSDATTTSRSTLATLLSSSLPTVLTAEHPFEGDNRMNGALESIDSKSDFTTHSHPCQVSARGHSLPIFSDSEFSEPCPFFRSKSAYVSDSNESLLSNALSAIHINTEKD</sequence>
<dbReference type="EMBL" id="UYSU01034990">
    <property type="protein sequence ID" value="VDL95409.1"/>
    <property type="molecule type" value="Genomic_DNA"/>
</dbReference>
<dbReference type="PANTHER" id="PTHR11085:SF10">
    <property type="entry name" value="NAD-DEPENDENT PROTEIN DEACYLASE SIRTUIN-5, MITOCHONDRIAL-RELATED"/>
    <property type="match status" value="1"/>
</dbReference>
<dbReference type="InterPro" id="IPR003000">
    <property type="entry name" value="Sirtuin"/>
</dbReference>
<reference evidence="7" key="1">
    <citation type="submission" date="2016-06" db="UniProtKB">
        <authorList>
            <consortium name="WormBaseParasite"/>
        </authorList>
    </citation>
    <scope>IDENTIFICATION</scope>
</reference>
<feature type="binding site" evidence="3">
    <location>
        <position position="192"/>
    </location>
    <ligand>
        <name>Zn(2+)</name>
        <dbReference type="ChEBI" id="CHEBI:29105"/>
    </ligand>
</feature>
<dbReference type="AlphaFoldDB" id="A0A183SXS2"/>
<dbReference type="PANTHER" id="PTHR11085">
    <property type="entry name" value="NAD-DEPENDENT PROTEIN DEACYLASE SIRTUIN-5, MITOCHONDRIAL-RELATED"/>
    <property type="match status" value="1"/>
</dbReference>
<dbReference type="GO" id="GO:0005634">
    <property type="term" value="C:nucleus"/>
    <property type="evidence" value="ECO:0007669"/>
    <property type="project" value="TreeGrafter"/>
</dbReference>
<dbReference type="Gene3D" id="3.30.1600.10">
    <property type="entry name" value="SIR2/SIRT2 'Small Domain"/>
    <property type="match status" value="1"/>
</dbReference>
<keyword evidence="3" id="KW-0862">Zinc</keyword>
<reference evidence="5 6" key="2">
    <citation type="submission" date="2018-11" db="EMBL/GenBank/DDBJ databases">
        <authorList>
            <consortium name="Pathogen Informatics"/>
        </authorList>
    </citation>
    <scope>NUCLEOTIDE SEQUENCE [LARGE SCALE GENOMIC DNA]</scope>
    <source>
        <strain evidence="5 6">NST_G2</strain>
    </source>
</reference>
<dbReference type="InterPro" id="IPR050134">
    <property type="entry name" value="NAD-dep_sirtuin_deacylases"/>
</dbReference>
<feature type="active site" description="Proton acceptor" evidence="3">
    <location>
        <position position="157"/>
    </location>
</feature>
<name>A0A183SXS2_SCHSO</name>
<gene>
    <name evidence="5" type="ORF">SSLN_LOCUS9024</name>
</gene>
<protein>
    <submittedName>
        <fullName evidence="7">Deacetylase sirtuin-type domain-containing protein</fullName>
    </submittedName>
</protein>
<organism evidence="7">
    <name type="scientific">Schistocephalus solidus</name>
    <name type="common">Tapeworm</name>
    <dbReference type="NCBI Taxonomy" id="70667"/>
    <lineage>
        <taxon>Eukaryota</taxon>
        <taxon>Metazoa</taxon>
        <taxon>Spiralia</taxon>
        <taxon>Lophotrochozoa</taxon>
        <taxon>Platyhelminthes</taxon>
        <taxon>Cestoda</taxon>
        <taxon>Eucestoda</taxon>
        <taxon>Diphyllobothriidea</taxon>
        <taxon>Diphyllobothriidae</taxon>
        <taxon>Schistocephalus</taxon>
    </lineage>
</organism>
<evidence type="ECO:0000313" key="7">
    <source>
        <dbReference type="WBParaSite" id="SSLN_0000936401-mRNA-1"/>
    </source>
</evidence>
<evidence type="ECO:0000256" key="1">
    <source>
        <dbReference type="ARBA" id="ARBA00022679"/>
    </source>
</evidence>
<evidence type="ECO:0000313" key="6">
    <source>
        <dbReference type="Proteomes" id="UP000275846"/>
    </source>
</evidence>
<keyword evidence="3" id="KW-0479">Metal-binding</keyword>
<feature type="binding site" evidence="3">
    <location>
        <position position="165"/>
    </location>
    <ligand>
        <name>Zn(2+)</name>
        <dbReference type="ChEBI" id="CHEBI:29105"/>
    </ligand>
</feature>
<dbReference type="InterPro" id="IPR026591">
    <property type="entry name" value="Sirtuin_cat_small_dom_sf"/>
</dbReference>
<keyword evidence="2" id="KW-0520">NAD</keyword>
<dbReference type="STRING" id="70667.A0A183SXS2"/>
<keyword evidence="1" id="KW-0808">Transferase</keyword>
<evidence type="ECO:0000259" key="4">
    <source>
        <dbReference type="PROSITE" id="PS50305"/>
    </source>
</evidence>
<feature type="domain" description="Deacetylase sirtuin-type" evidence="4">
    <location>
        <begin position="1"/>
        <end position="289"/>
    </location>
</feature>
<dbReference type="Gene3D" id="3.40.50.1220">
    <property type="entry name" value="TPP-binding domain"/>
    <property type="match status" value="1"/>
</dbReference>
<dbReference type="Proteomes" id="UP000275846">
    <property type="component" value="Unassembled WGS sequence"/>
</dbReference>
<feature type="binding site" evidence="3">
    <location>
        <position position="189"/>
    </location>
    <ligand>
        <name>Zn(2+)</name>
        <dbReference type="ChEBI" id="CHEBI:29105"/>
    </ligand>
</feature>
<accession>A0A183SXS2</accession>
<evidence type="ECO:0000256" key="3">
    <source>
        <dbReference type="PROSITE-ProRule" id="PRU00236"/>
    </source>
</evidence>